<comment type="caution">
    <text evidence="1">The sequence shown here is derived from an EMBL/GenBank/DDBJ whole genome shotgun (WGS) entry which is preliminary data.</text>
</comment>
<dbReference type="RefSeq" id="XP_056076708.1">
    <property type="nucleotide sequence ID" value="XM_056209886.1"/>
</dbReference>
<sequence length="115" mass="13521">MEDGRADVLRVNPEESYVEPNADQNDFVIRDHLEIRAGNEYPMTVQLGSNVQAVVWYLGYPQWRQYLDLALVHPSQILRRYWHFLTTECEDEDDLFDFIGHPSGLEATSWTVTRY</sequence>
<reference evidence="1" key="1">
    <citation type="submission" date="2022-10" db="EMBL/GenBank/DDBJ databases">
        <title>Tapping the CABI collections for fungal endophytes: first genome assemblies for Collariella, Neodidymelliopsis, Ascochyta clinopodiicola, Didymella pomorum, Didymosphaeria variabile, Neocosmospora piperis and Neocucurbitaria cava.</title>
        <authorList>
            <person name="Hill R."/>
        </authorList>
    </citation>
    <scope>NUCLEOTIDE SEQUENCE</scope>
    <source>
        <strain evidence="1">IMI 356815</strain>
    </source>
</reference>
<dbReference type="EMBL" id="JAPEUX010000001">
    <property type="protein sequence ID" value="KAJ4360506.1"/>
    <property type="molecule type" value="Genomic_DNA"/>
</dbReference>
<keyword evidence="2" id="KW-1185">Reference proteome</keyword>
<dbReference type="AlphaFoldDB" id="A0A9W8XWH4"/>
<evidence type="ECO:0000313" key="1">
    <source>
        <dbReference type="EMBL" id="KAJ4360506.1"/>
    </source>
</evidence>
<name>A0A9W8XWH4_9PLEO</name>
<dbReference type="Proteomes" id="UP001140513">
    <property type="component" value="Unassembled WGS sequence"/>
</dbReference>
<organism evidence="1 2">
    <name type="scientific">Didymosphaeria variabile</name>
    <dbReference type="NCBI Taxonomy" id="1932322"/>
    <lineage>
        <taxon>Eukaryota</taxon>
        <taxon>Fungi</taxon>
        <taxon>Dikarya</taxon>
        <taxon>Ascomycota</taxon>
        <taxon>Pezizomycotina</taxon>
        <taxon>Dothideomycetes</taxon>
        <taxon>Pleosporomycetidae</taxon>
        <taxon>Pleosporales</taxon>
        <taxon>Massarineae</taxon>
        <taxon>Didymosphaeriaceae</taxon>
        <taxon>Didymosphaeria</taxon>
    </lineage>
</organism>
<gene>
    <name evidence="1" type="ORF">N0V89_001071</name>
</gene>
<accession>A0A9W8XWH4</accession>
<evidence type="ECO:0000313" key="2">
    <source>
        <dbReference type="Proteomes" id="UP001140513"/>
    </source>
</evidence>
<proteinExistence type="predicted"/>
<protein>
    <submittedName>
        <fullName evidence="1">Uncharacterized protein</fullName>
    </submittedName>
</protein>
<dbReference type="GeneID" id="80904601"/>